<accession>A0A8D2DEU7</accession>
<protein>
    <submittedName>
        <fullName evidence="2">Uncharacterized protein</fullName>
    </submittedName>
</protein>
<dbReference type="OrthoDB" id="5988548at2759"/>
<evidence type="ECO:0000256" key="1">
    <source>
        <dbReference type="SAM" id="Phobius"/>
    </source>
</evidence>
<name>A0A8D2DEU7_SCIVU</name>
<reference evidence="2" key="1">
    <citation type="submission" date="2025-08" db="UniProtKB">
        <authorList>
            <consortium name="Ensembl"/>
        </authorList>
    </citation>
    <scope>IDENTIFICATION</scope>
</reference>
<dbReference type="GeneTree" id="ENSGT00940000158227"/>
<proteinExistence type="predicted"/>
<reference evidence="2" key="2">
    <citation type="submission" date="2025-09" db="UniProtKB">
        <authorList>
            <consortium name="Ensembl"/>
        </authorList>
    </citation>
    <scope>IDENTIFICATION</scope>
</reference>
<sequence>MGSVTLPYFCYGCLFTSVTWTVLLFVYFNFSEVTQPLKNVPIKGSGPHGPFPKKFYSCFMRGPSQVLEPQFKANRIGDVLGNHIEEPEKGHPKFSSEFKSLTQLTCQSLVLSFVSTMKLFLPCSGQCTVWWTARQHTFCMKSSSWTMTATFMI</sequence>
<keyword evidence="1" id="KW-0472">Membrane</keyword>
<evidence type="ECO:0000313" key="3">
    <source>
        <dbReference type="Proteomes" id="UP000694564"/>
    </source>
</evidence>
<keyword evidence="3" id="KW-1185">Reference proteome</keyword>
<keyword evidence="1" id="KW-1133">Transmembrane helix</keyword>
<organism evidence="2 3">
    <name type="scientific">Sciurus vulgaris</name>
    <name type="common">Eurasian red squirrel</name>
    <dbReference type="NCBI Taxonomy" id="55149"/>
    <lineage>
        <taxon>Eukaryota</taxon>
        <taxon>Metazoa</taxon>
        <taxon>Chordata</taxon>
        <taxon>Craniata</taxon>
        <taxon>Vertebrata</taxon>
        <taxon>Euteleostomi</taxon>
        <taxon>Mammalia</taxon>
        <taxon>Eutheria</taxon>
        <taxon>Euarchontoglires</taxon>
        <taxon>Glires</taxon>
        <taxon>Rodentia</taxon>
        <taxon>Sciuromorpha</taxon>
        <taxon>Sciuridae</taxon>
        <taxon>Sciurinae</taxon>
        <taxon>Sciurini</taxon>
        <taxon>Sciurus</taxon>
    </lineage>
</organism>
<feature type="transmembrane region" description="Helical" evidence="1">
    <location>
        <begin position="6"/>
        <end position="28"/>
    </location>
</feature>
<evidence type="ECO:0000313" key="2">
    <source>
        <dbReference type="Ensembl" id="ENSSVLP00005024682.1"/>
    </source>
</evidence>
<dbReference type="AlphaFoldDB" id="A0A8D2DEU7"/>
<dbReference type="Ensembl" id="ENSSVLT00005027441.1">
    <property type="protein sequence ID" value="ENSSVLP00005024682.1"/>
    <property type="gene ID" value="ENSSVLG00005019518.1"/>
</dbReference>
<dbReference type="Proteomes" id="UP000694564">
    <property type="component" value="Chromosome 12"/>
</dbReference>
<keyword evidence="1" id="KW-0812">Transmembrane</keyword>